<dbReference type="Pfam" id="PF00724">
    <property type="entry name" value="Oxidored_FMN"/>
    <property type="match status" value="1"/>
</dbReference>
<dbReference type="CDD" id="cd02932">
    <property type="entry name" value="OYE_YqiM_FMN"/>
    <property type="match status" value="1"/>
</dbReference>
<dbReference type="OrthoDB" id="72788at2759"/>
<dbReference type="Gene3D" id="3.20.20.70">
    <property type="entry name" value="Aldolase class I"/>
    <property type="match status" value="1"/>
</dbReference>
<sequence>MPTLNLSNKAASGVPFYTPEQQPAAGTALGKLVPTLFKPYQMRGVELHNRFVVSPMCQYSADNGHLTDYHLVHVGQFALRGAGLIMVEATAVEARGRITPHDSGLWTDSQVAPLKRITDFVHSQGTKIGIELAHAGRKATTLAPWLSEVSKKQLASKDVGGWPDDVVAPSAIPLSEDYAQPKAMTIEEIKLLSKQFADAAVRAVKAGFDLIEIHSGHGYLINEFLSPLSNKRTDEYGGSFENRIRLLREVVIAVRGVIPADMPLWIRISATEWMEWNNEPSWDIQESIRLAKLLPDLGVDALDVSSGGNNAQQRIQFHPRYQTDLAGQIRAAVRKQGLDLTIAAVGAITETEMARSLVDDDNEAHADLIVAARQFLRDPEWVLRSAHELGVNVKWPHQYERAQRSLDTKF</sequence>
<dbReference type="AlphaFoldDB" id="A0A2K0SZN5"/>
<dbReference type="PANTHER" id="PTHR43303:SF2">
    <property type="entry name" value="INDOLEAMINE 2,3-DIOXYGENASE PYRROLE 2,3-DIOXYGENASE (AFU_ORTHOLOGUE AFUA_5G01450"/>
    <property type="match status" value="1"/>
</dbReference>
<dbReference type="Proteomes" id="UP000236546">
    <property type="component" value="Unassembled WGS sequence"/>
</dbReference>
<proteinExistence type="predicted"/>
<comment type="caution">
    <text evidence="2">The sequence shown here is derived from an EMBL/GenBank/DDBJ whole genome shotgun (WGS) entry which is preliminary data.</text>
</comment>
<name>A0A2K0SZN5_9HYPO</name>
<evidence type="ECO:0000259" key="1">
    <source>
        <dbReference type="Pfam" id="PF00724"/>
    </source>
</evidence>
<evidence type="ECO:0000313" key="2">
    <source>
        <dbReference type="EMBL" id="PNP38735.1"/>
    </source>
</evidence>
<dbReference type="InterPro" id="IPR001155">
    <property type="entry name" value="OxRdtase_FMN_N"/>
</dbReference>
<protein>
    <recommendedName>
        <fullName evidence="1">NADH:flavin oxidoreductase/NADH oxidase N-terminal domain-containing protein</fullName>
    </recommendedName>
</protein>
<accession>A0A2K0SZN5</accession>
<dbReference type="EMBL" id="MTYH01000101">
    <property type="protein sequence ID" value="PNP38735.1"/>
    <property type="molecule type" value="Genomic_DNA"/>
</dbReference>
<dbReference type="InterPro" id="IPR013785">
    <property type="entry name" value="Aldolase_TIM"/>
</dbReference>
<organism evidence="2 3">
    <name type="scientific">Trichoderma gamsii</name>
    <dbReference type="NCBI Taxonomy" id="398673"/>
    <lineage>
        <taxon>Eukaryota</taxon>
        <taxon>Fungi</taxon>
        <taxon>Dikarya</taxon>
        <taxon>Ascomycota</taxon>
        <taxon>Pezizomycotina</taxon>
        <taxon>Sordariomycetes</taxon>
        <taxon>Hypocreomycetidae</taxon>
        <taxon>Hypocreales</taxon>
        <taxon>Hypocreaceae</taxon>
        <taxon>Trichoderma</taxon>
    </lineage>
</organism>
<feature type="domain" description="NADH:flavin oxidoreductase/NADH oxidase N-terminal" evidence="1">
    <location>
        <begin position="36"/>
        <end position="389"/>
    </location>
</feature>
<dbReference type="SUPFAM" id="SSF51395">
    <property type="entry name" value="FMN-linked oxidoreductases"/>
    <property type="match status" value="1"/>
</dbReference>
<dbReference type="GO" id="GO:0003959">
    <property type="term" value="F:NADPH dehydrogenase activity"/>
    <property type="evidence" value="ECO:0007669"/>
    <property type="project" value="InterPro"/>
</dbReference>
<dbReference type="GO" id="GO:0010181">
    <property type="term" value="F:FMN binding"/>
    <property type="evidence" value="ECO:0007669"/>
    <property type="project" value="InterPro"/>
</dbReference>
<evidence type="ECO:0000313" key="3">
    <source>
        <dbReference type="Proteomes" id="UP000236546"/>
    </source>
</evidence>
<reference evidence="2 3" key="1">
    <citation type="submission" date="2017-02" db="EMBL/GenBank/DDBJ databases">
        <title>Genomes of Trichoderma spp. with biocontrol activity.</title>
        <authorList>
            <person name="Gardiner D."/>
            <person name="Kazan K."/>
            <person name="Vos C."/>
            <person name="Harvey P."/>
        </authorList>
    </citation>
    <scope>NUCLEOTIDE SEQUENCE [LARGE SCALE GENOMIC DNA]</scope>
    <source>
        <strain evidence="2 3">A5MH</strain>
    </source>
</reference>
<dbReference type="GO" id="GO:0050661">
    <property type="term" value="F:NADP binding"/>
    <property type="evidence" value="ECO:0007669"/>
    <property type="project" value="InterPro"/>
</dbReference>
<dbReference type="InterPro" id="IPR044152">
    <property type="entry name" value="YqjM-like"/>
</dbReference>
<gene>
    <name evidence="2" type="ORF">TGAMA5MH_09352</name>
</gene>
<dbReference type="PANTHER" id="PTHR43303">
    <property type="entry name" value="NADPH DEHYDROGENASE C23G7.10C-RELATED"/>
    <property type="match status" value="1"/>
</dbReference>